<dbReference type="PANTHER" id="PTHR11683:SF12">
    <property type="entry name" value="M6, ISOFORM F"/>
    <property type="match status" value="1"/>
</dbReference>
<name>A0A8B6E3X1_MYTGA</name>
<dbReference type="GO" id="GO:0031175">
    <property type="term" value="P:neuron projection development"/>
    <property type="evidence" value="ECO:0007669"/>
    <property type="project" value="TreeGrafter"/>
</dbReference>
<dbReference type="GO" id="GO:0005886">
    <property type="term" value="C:plasma membrane"/>
    <property type="evidence" value="ECO:0007669"/>
    <property type="project" value="TreeGrafter"/>
</dbReference>
<dbReference type="InterPro" id="IPR001614">
    <property type="entry name" value="Myelin_PLP"/>
</dbReference>
<proteinExistence type="predicted"/>
<evidence type="ECO:0000313" key="2">
    <source>
        <dbReference type="EMBL" id="VDI28268.1"/>
    </source>
</evidence>
<dbReference type="EMBL" id="UYJE01004470">
    <property type="protein sequence ID" value="VDI28268.1"/>
    <property type="molecule type" value="Genomic_DNA"/>
</dbReference>
<gene>
    <name evidence="2" type="ORF">MGAL_10B065931</name>
</gene>
<dbReference type="AlphaFoldDB" id="A0A8B6E3X1"/>
<comment type="caution">
    <text evidence="2">The sequence shown here is derived from an EMBL/GenBank/DDBJ whole genome shotgun (WGS) entry which is preliminary data.</text>
</comment>
<dbReference type="Pfam" id="PF01275">
    <property type="entry name" value="Myelin_PLP"/>
    <property type="match status" value="1"/>
</dbReference>
<keyword evidence="1" id="KW-0472">Membrane</keyword>
<evidence type="ECO:0000313" key="3">
    <source>
        <dbReference type="Proteomes" id="UP000596742"/>
    </source>
</evidence>
<feature type="transmembrane region" description="Helical" evidence="1">
    <location>
        <begin position="197"/>
        <end position="223"/>
    </location>
</feature>
<dbReference type="OrthoDB" id="9993736at2759"/>
<protein>
    <recommendedName>
        <fullName evidence="4">Neuronal membrane glycoprotein M6-b</fullName>
    </recommendedName>
</protein>
<feature type="transmembrane region" description="Helical" evidence="1">
    <location>
        <begin position="102"/>
        <end position="135"/>
    </location>
</feature>
<dbReference type="PANTHER" id="PTHR11683">
    <property type="entry name" value="MYELIN PROTEOLIPID"/>
    <property type="match status" value="1"/>
</dbReference>
<reference evidence="2" key="1">
    <citation type="submission" date="2018-11" db="EMBL/GenBank/DDBJ databases">
        <authorList>
            <person name="Alioto T."/>
            <person name="Alioto T."/>
        </authorList>
    </citation>
    <scope>NUCLEOTIDE SEQUENCE</scope>
</reference>
<evidence type="ECO:0000256" key="1">
    <source>
        <dbReference type="SAM" id="Phobius"/>
    </source>
</evidence>
<dbReference type="Proteomes" id="UP000596742">
    <property type="component" value="Unassembled WGS sequence"/>
</dbReference>
<feature type="transmembrane region" description="Helical" evidence="1">
    <location>
        <begin position="59"/>
        <end position="81"/>
    </location>
</feature>
<evidence type="ECO:0008006" key="4">
    <source>
        <dbReference type="Google" id="ProtNLM"/>
    </source>
</evidence>
<keyword evidence="1" id="KW-0812">Transmembrane</keyword>
<keyword evidence="1" id="KW-1133">Transmembrane helix</keyword>
<keyword evidence="3" id="KW-1185">Reference proteome</keyword>
<feature type="transmembrane region" description="Helical" evidence="1">
    <location>
        <begin position="12"/>
        <end position="39"/>
    </location>
</feature>
<organism evidence="2 3">
    <name type="scientific">Mytilus galloprovincialis</name>
    <name type="common">Mediterranean mussel</name>
    <dbReference type="NCBI Taxonomy" id="29158"/>
    <lineage>
        <taxon>Eukaryota</taxon>
        <taxon>Metazoa</taxon>
        <taxon>Spiralia</taxon>
        <taxon>Lophotrochozoa</taxon>
        <taxon>Mollusca</taxon>
        <taxon>Bivalvia</taxon>
        <taxon>Autobranchia</taxon>
        <taxon>Pteriomorphia</taxon>
        <taxon>Mytilida</taxon>
        <taxon>Mytiloidea</taxon>
        <taxon>Mytilidae</taxon>
        <taxon>Mytilinae</taxon>
        <taxon>Mytilus</taxon>
    </lineage>
</organism>
<sequence length="257" mass="28178">MACENIGNCAFASLISALLVFFGVGVYCGTLYRALQIFITQILEDIFGFNVPWLEVIQIVFVVIGVVMGLFAILLLVFGFLATGATRKNVYSGNKCIMGGRVSAGFFMCISYLLNLVWIGMLGVGVVPVVAYLMVSSRCDNSVYNKYQTGQVTCINLNHYGIYRNQSYIAIGQLPPGKESVCDPNDLRRLCDKIAEAGPLFCVACAGAIVIIMGMTNFLLTLATNYTRLKISKELTEYRDAVDMEELELNSRDGGSR</sequence>
<accession>A0A8B6E3X1</accession>